<comment type="caution">
    <text evidence="7">The sequence shown here is derived from an EMBL/GenBank/DDBJ whole genome shotgun (WGS) entry which is preliminary data.</text>
</comment>
<sequence>MEGTEALCPGGGDPMDFSWAADGDNPAAACASPGRDEEEAAPAPAPPLSPQEVAESMILVSGPRVVTSREPLLLSSVACHETDDSVLFINAGGGAIEGCDSYLKVTGDSFFEGGDVIETNESIIEAGDCPSIYHSARYGSFSYKFDGLAPGDYFLDLHFAEILYTCGPKGISTFDVLVQDEKANILTCPFKFVILGLLLRWMVLLWSISKEDKLCLTLLAVNSVTDGNVLCKRCSADIDFSSTQTRTSKLISKYEKQIEELTSQCTMKSNECYMAWSSVDTTNLELGRLKIELHQKGAEMESLEQALGRESDQLRNVSQKYENDKKLWTAAISNLERKIKAMKQEQALLSLEAHDCANAVPDLSKMIGAVQALVAQCEDLKLKYYEEMDKRKKLHNIVQETKGNIRVFCRCRPLSKDEVSSGQKCVVDFDGANDGDIVITNAGTTKKTFKFDRVFTPKDDQEVVYADASPLVTSVLDGYNVCIFAYGQTGTGKTFTMEGTERNRGVNYRTLEELFKIAEERKESVTYDLSVSVLEVY</sequence>
<protein>
    <submittedName>
        <fullName evidence="7">Kinesin-4</fullName>
    </submittedName>
</protein>
<reference evidence="7 8" key="1">
    <citation type="submission" date="2016-09" db="EMBL/GenBank/DDBJ databases">
        <title>The draft genome of Dichanthelium oligosanthes: A C3 panicoid grass species.</title>
        <authorList>
            <person name="Studer A.J."/>
            <person name="Schnable J.C."/>
            <person name="Brutnell T.P."/>
        </authorList>
    </citation>
    <scope>NUCLEOTIDE SEQUENCE [LARGE SCALE GENOMIC DNA]</scope>
    <source>
        <strain evidence="8">cv. Kellogg 1175</strain>
        <tissue evidence="7">Leaf</tissue>
    </source>
</reference>
<dbReference type="GO" id="GO:0008017">
    <property type="term" value="F:microtubule binding"/>
    <property type="evidence" value="ECO:0007669"/>
    <property type="project" value="InterPro"/>
</dbReference>
<dbReference type="Proteomes" id="UP000095767">
    <property type="component" value="Unassembled WGS sequence"/>
</dbReference>
<evidence type="ECO:0000313" key="7">
    <source>
        <dbReference type="EMBL" id="OEL14791.1"/>
    </source>
</evidence>
<dbReference type="GO" id="GO:0005874">
    <property type="term" value="C:microtubule"/>
    <property type="evidence" value="ECO:0007669"/>
    <property type="project" value="UniProtKB-KW"/>
</dbReference>
<feature type="coiled-coil region" evidence="4">
    <location>
        <begin position="251"/>
        <end position="352"/>
    </location>
</feature>
<feature type="binding site" evidence="3">
    <location>
        <begin position="487"/>
        <end position="494"/>
    </location>
    <ligand>
        <name>ATP</name>
        <dbReference type="ChEBI" id="CHEBI:30616"/>
    </ligand>
</feature>
<proteinExistence type="inferred from homology"/>
<name>A0A1E5UPJ6_9POAL</name>
<dbReference type="InterPro" id="IPR021720">
    <property type="entry name" value="Malectin_dom"/>
</dbReference>
<dbReference type="AlphaFoldDB" id="A0A1E5UPJ6"/>
<dbReference type="GO" id="GO:0005524">
    <property type="term" value="F:ATP binding"/>
    <property type="evidence" value="ECO:0007669"/>
    <property type="project" value="UniProtKB-UniRule"/>
</dbReference>
<evidence type="ECO:0000256" key="2">
    <source>
        <dbReference type="ARBA" id="ARBA00023175"/>
    </source>
</evidence>
<keyword evidence="3" id="KW-0067">ATP-binding</keyword>
<evidence type="ECO:0000259" key="6">
    <source>
        <dbReference type="PROSITE" id="PS50067"/>
    </source>
</evidence>
<dbReference type="InterPro" id="IPR001752">
    <property type="entry name" value="Kinesin_motor_dom"/>
</dbReference>
<dbReference type="Pfam" id="PF16796">
    <property type="entry name" value="Microtub_bd"/>
    <property type="match status" value="1"/>
</dbReference>
<dbReference type="InterPro" id="IPR031852">
    <property type="entry name" value="Vik1/Cik1_MT-bd"/>
</dbReference>
<dbReference type="OrthoDB" id="3176171at2759"/>
<accession>A0A1E5UPJ6</accession>
<dbReference type="EMBL" id="LWDX02068969">
    <property type="protein sequence ID" value="OEL14791.1"/>
    <property type="molecule type" value="Genomic_DNA"/>
</dbReference>
<feature type="domain" description="Kinesin motor" evidence="6">
    <location>
        <begin position="404"/>
        <end position="537"/>
    </location>
</feature>
<dbReference type="Gene3D" id="2.60.120.430">
    <property type="entry name" value="Galactose-binding lectin"/>
    <property type="match status" value="1"/>
</dbReference>
<dbReference type="InterPro" id="IPR027417">
    <property type="entry name" value="P-loop_NTPase"/>
</dbReference>
<dbReference type="PANTHER" id="PTHR47972">
    <property type="entry name" value="KINESIN-LIKE PROTEIN KLP-3"/>
    <property type="match status" value="1"/>
</dbReference>
<dbReference type="PANTHER" id="PTHR47972:SF18">
    <property type="entry name" value="KINESIN-LIKE PROTEIN KIN-14R"/>
    <property type="match status" value="1"/>
</dbReference>
<organism evidence="7 8">
    <name type="scientific">Dichanthelium oligosanthes</name>
    <dbReference type="NCBI Taxonomy" id="888268"/>
    <lineage>
        <taxon>Eukaryota</taxon>
        <taxon>Viridiplantae</taxon>
        <taxon>Streptophyta</taxon>
        <taxon>Embryophyta</taxon>
        <taxon>Tracheophyta</taxon>
        <taxon>Spermatophyta</taxon>
        <taxon>Magnoliopsida</taxon>
        <taxon>Liliopsida</taxon>
        <taxon>Poales</taxon>
        <taxon>Poaceae</taxon>
        <taxon>PACMAD clade</taxon>
        <taxon>Panicoideae</taxon>
        <taxon>Panicodae</taxon>
        <taxon>Paniceae</taxon>
        <taxon>Dichantheliinae</taxon>
        <taxon>Dichanthelium</taxon>
    </lineage>
</organism>
<dbReference type="Pfam" id="PF11721">
    <property type="entry name" value="Malectin"/>
    <property type="match status" value="1"/>
</dbReference>
<evidence type="ECO:0000256" key="3">
    <source>
        <dbReference type="PROSITE-ProRule" id="PRU00283"/>
    </source>
</evidence>
<dbReference type="SMART" id="SM00129">
    <property type="entry name" value="KISc"/>
    <property type="match status" value="1"/>
</dbReference>
<dbReference type="SUPFAM" id="SSF52540">
    <property type="entry name" value="P-loop containing nucleoside triphosphate hydrolases"/>
    <property type="match status" value="1"/>
</dbReference>
<dbReference type="GO" id="GO:0007018">
    <property type="term" value="P:microtubule-based movement"/>
    <property type="evidence" value="ECO:0007669"/>
    <property type="project" value="InterPro"/>
</dbReference>
<keyword evidence="3" id="KW-0547">Nucleotide-binding</keyword>
<evidence type="ECO:0000256" key="5">
    <source>
        <dbReference type="SAM" id="MobiDB-lite"/>
    </source>
</evidence>
<dbReference type="InterPro" id="IPR036961">
    <property type="entry name" value="Kinesin_motor_dom_sf"/>
</dbReference>
<evidence type="ECO:0000256" key="1">
    <source>
        <dbReference type="ARBA" id="ARBA00022701"/>
    </source>
</evidence>
<dbReference type="Gene3D" id="3.40.850.10">
    <property type="entry name" value="Kinesin motor domain"/>
    <property type="match status" value="1"/>
</dbReference>
<feature type="compositionally biased region" description="Low complexity" evidence="5">
    <location>
        <begin position="20"/>
        <end position="31"/>
    </location>
</feature>
<dbReference type="InterPro" id="IPR027640">
    <property type="entry name" value="Kinesin-like_fam"/>
</dbReference>
<evidence type="ECO:0000313" key="8">
    <source>
        <dbReference type="Proteomes" id="UP000095767"/>
    </source>
</evidence>
<keyword evidence="4" id="KW-0175">Coiled coil</keyword>
<feature type="region of interest" description="Disordered" evidence="5">
    <location>
        <begin position="1"/>
        <end position="49"/>
    </location>
</feature>
<dbReference type="STRING" id="888268.A0A1E5UPJ6"/>
<dbReference type="GO" id="GO:0003777">
    <property type="term" value="F:microtubule motor activity"/>
    <property type="evidence" value="ECO:0007669"/>
    <property type="project" value="InterPro"/>
</dbReference>
<feature type="non-terminal residue" evidence="7">
    <location>
        <position position="537"/>
    </location>
</feature>
<gene>
    <name evidence="7" type="ORF">BAE44_0024190</name>
</gene>
<keyword evidence="1" id="KW-0493">Microtubule</keyword>
<dbReference type="PROSITE" id="PS50067">
    <property type="entry name" value="KINESIN_MOTOR_2"/>
    <property type="match status" value="1"/>
</dbReference>
<evidence type="ECO:0000256" key="4">
    <source>
        <dbReference type="SAM" id="Coils"/>
    </source>
</evidence>
<keyword evidence="2 3" id="KW-0505">Motor protein</keyword>
<keyword evidence="8" id="KW-1185">Reference proteome</keyword>
<comment type="similarity">
    <text evidence="3">Belongs to the TRAFAC class myosin-kinesin ATPase superfamily. Kinesin family.</text>
</comment>